<dbReference type="Pfam" id="PF13361">
    <property type="entry name" value="UvrD_C"/>
    <property type="match status" value="2"/>
</dbReference>
<evidence type="ECO:0000256" key="10">
    <source>
        <dbReference type="ARBA" id="ARBA00023204"/>
    </source>
</evidence>
<dbReference type="STRING" id="1267564.SAMN05192561_101837"/>
<feature type="domain" description="UvrD-like helicase C-terminal" evidence="17">
    <location>
        <begin position="404"/>
        <end position="664"/>
    </location>
</feature>
<evidence type="ECO:0000256" key="5">
    <source>
        <dbReference type="ARBA" id="ARBA00022801"/>
    </source>
</evidence>
<dbReference type="SUPFAM" id="SSF52980">
    <property type="entry name" value="Restriction endonuclease-like"/>
    <property type="match status" value="1"/>
</dbReference>
<evidence type="ECO:0000256" key="15">
    <source>
        <dbReference type="PROSITE-ProRule" id="PRU00560"/>
    </source>
</evidence>
<comment type="catalytic activity">
    <reaction evidence="12">
        <text>Couples ATP hydrolysis with the unwinding of duplex DNA by translocating in the 3'-5' direction.</text>
        <dbReference type="EC" id="5.6.2.4"/>
    </reaction>
</comment>
<dbReference type="InterPro" id="IPR011335">
    <property type="entry name" value="Restrct_endonuc-II-like"/>
</dbReference>
<keyword evidence="6 15" id="KW-0347">Helicase</keyword>
<evidence type="ECO:0000256" key="12">
    <source>
        <dbReference type="ARBA" id="ARBA00034617"/>
    </source>
</evidence>
<dbReference type="EMBL" id="FNWU01000001">
    <property type="protein sequence ID" value="SEH41862.1"/>
    <property type="molecule type" value="Genomic_DNA"/>
</dbReference>
<dbReference type="Gene3D" id="3.90.320.10">
    <property type="match status" value="1"/>
</dbReference>
<evidence type="ECO:0000256" key="4">
    <source>
        <dbReference type="ARBA" id="ARBA00022763"/>
    </source>
</evidence>
<comment type="similarity">
    <text evidence="1">Belongs to the helicase family. UvrD subfamily.</text>
</comment>
<dbReference type="PANTHER" id="PTHR11070">
    <property type="entry name" value="UVRD / RECB / PCRA DNA HELICASE FAMILY MEMBER"/>
    <property type="match status" value="1"/>
</dbReference>
<evidence type="ECO:0000256" key="6">
    <source>
        <dbReference type="ARBA" id="ARBA00022806"/>
    </source>
</evidence>
<dbReference type="GO" id="GO:0003677">
    <property type="term" value="F:DNA binding"/>
    <property type="evidence" value="ECO:0007669"/>
    <property type="project" value="UniProtKB-KW"/>
</dbReference>
<dbReference type="GO" id="GO:0043138">
    <property type="term" value="F:3'-5' DNA helicase activity"/>
    <property type="evidence" value="ECO:0007669"/>
    <property type="project" value="UniProtKB-EC"/>
</dbReference>
<dbReference type="GO" id="GO:0000725">
    <property type="term" value="P:recombinational repair"/>
    <property type="evidence" value="ECO:0007669"/>
    <property type="project" value="TreeGrafter"/>
</dbReference>
<keyword evidence="10" id="KW-0234">DNA repair</keyword>
<dbReference type="GO" id="GO:0005524">
    <property type="term" value="F:ATP binding"/>
    <property type="evidence" value="ECO:0007669"/>
    <property type="project" value="UniProtKB-UniRule"/>
</dbReference>
<protein>
    <recommendedName>
        <fullName evidence="13">DNA 3'-5' helicase</fullName>
        <ecNumber evidence="13">5.6.2.4</ecNumber>
    </recommendedName>
</protein>
<reference evidence="18 19" key="1">
    <citation type="submission" date="2016-10" db="EMBL/GenBank/DDBJ databases">
        <authorList>
            <person name="de Groot N.N."/>
        </authorList>
    </citation>
    <scope>NUCLEOTIDE SEQUENCE [LARGE SCALE GENOMIC DNA]</scope>
    <source>
        <strain evidence="18 19">IBRC-M10418</strain>
    </source>
</reference>
<keyword evidence="11" id="KW-0413">Isomerase</keyword>
<dbReference type="CDD" id="cd17932">
    <property type="entry name" value="DEXQc_UvrD"/>
    <property type="match status" value="1"/>
</dbReference>
<keyword evidence="8 15" id="KW-0067">ATP-binding</keyword>
<proteinExistence type="inferred from homology"/>
<dbReference type="PROSITE" id="PS51217">
    <property type="entry name" value="UVRD_HELICASE_CTER"/>
    <property type="match status" value="1"/>
</dbReference>
<dbReference type="PROSITE" id="PS51198">
    <property type="entry name" value="UVRD_HELICASE_ATP_BIND"/>
    <property type="match status" value="1"/>
</dbReference>
<evidence type="ECO:0000256" key="9">
    <source>
        <dbReference type="ARBA" id="ARBA00023125"/>
    </source>
</evidence>
<dbReference type="SUPFAM" id="SSF52540">
    <property type="entry name" value="P-loop containing nucleoside triphosphate hydrolases"/>
    <property type="match status" value="1"/>
</dbReference>
<dbReference type="Proteomes" id="UP000199215">
    <property type="component" value="Unassembled WGS sequence"/>
</dbReference>
<dbReference type="InterPro" id="IPR011604">
    <property type="entry name" value="PDDEXK-like_dom_sf"/>
</dbReference>
<evidence type="ECO:0000256" key="1">
    <source>
        <dbReference type="ARBA" id="ARBA00009922"/>
    </source>
</evidence>
<dbReference type="InterPro" id="IPR038726">
    <property type="entry name" value="PDDEXK_AddAB-type"/>
</dbReference>
<evidence type="ECO:0000259" key="16">
    <source>
        <dbReference type="PROSITE" id="PS51198"/>
    </source>
</evidence>
<dbReference type="GO" id="GO:0004527">
    <property type="term" value="F:exonuclease activity"/>
    <property type="evidence" value="ECO:0007669"/>
    <property type="project" value="UniProtKB-KW"/>
</dbReference>
<evidence type="ECO:0000259" key="17">
    <source>
        <dbReference type="PROSITE" id="PS51217"/>
    </source>
</evidence>
<name>A0A1H6I0M1_9EURY</name>
<evidence type="ECO:0000256" key="8">
    <source>
        <dbReference type="ARBA" id="ARBA00022840"/>
    </source>
</evidence>
<dbReference type="Pfam" id="PF12705">
    <property type="entry name" value="PDDEXK_1"/>
    <property type="match status" value="1"/>
</dbReference>
<keyword evidence="5 15" id="KW-0378">Hydrolase</keyword>
<dbReference type="Gene3D" id="1.10.10.160">
    <property type="match status" value="1"/>
</dbReference>
<dbReference type="InterPro" id="IPR027417">
    <property type="entry name" value="P-loop_NTPase"/>
</dbReference>
<dbReference type="PANTHER" id="PTHR11070:SF2">
    <property type="entry name" value="ATP-DEPENDENT DNA HELICASE SRS2"/>
    <property type="match status" value="1"/>
</dbReference>
<evidence type="ECO:0000256" key="2">
    <source>
        <dbReference type="ARBA" id="ARBA00022722"/>
    </source>
</evidence>
<sequence length="973" mass="109518">MTEDDSTTMTEYEPNDRQQELIDATSGIHVVDAGAGTGKTFTITRRYANLLERGDVEPEDILLITFTNNAAGEMKERVVANCDYSMSALRDAPINTFHGYCHDLLIRHGFDAPTRLGIDDRITSSTQLLENEVIEEDRFREFLDQFIEAHPEYHDSFRTLNDATSLLDLIKELAAKGVFPTNEGWFRDGESFLDGDYEEFKTLFDEANEPNEGANGATQSDLRDGLSGFERDRCYEPDAPSEGKLRDGYPQIDDAWASRAFDEDRDDLKAFVHDIYLEYIAFALQRNYLNFSFLLMFTFAMLCEDHSLRESVQFDHVLVDEFQDTSEIQFKLALLLAGTDNLCVVGDWKQSIYGFQYASVDNIRRFEERLRTYKRELNGDHTRVEFPVDDVNEIALVENYRSTQSILDFSEHSLTLPATGSEGVDPEIRDDITSLAATTEHDHSTIEAFTGEDEQAAILTRIQEIVGNREYAVEDDGDEADDGDLRAPTYDDVAVLTRTRDFGRELQACAADYGIPVAYEGGVELFGTEQSILLLAWLRILEHEDSKRGWAVVLEEAGYTLDEVKHVLDTGAYPTSMVAFRDRLAAAETIGGIARRVFDRYGFDDAYADGLVSLVQGTFDSTHHNRGDIVRFLERSLDADATHEVADNPGGDSVTVQTIHAAKGLEHPIVIMANMNQHRFPPAGGGADRIRYEEPVGLRQSKRYTDAHGRPHLYDSWRYRILSRCLGREYDEERRLLYVAITRAESHVLFSAGESPSPLFENLPLEPSVVEPDVKDVAVGGTERTQFRISVPVPEMPSGQSPHSLMDDRVFSDVEDGKGMEFGTRVHDFAERYAMGEAVEPTTPDERNVQTFLDSLPGEFRVEEHVSLPVSVDGQQVTIAGIVDLLHVTDDRVAIVDYKTDRGRHAEAEYRKQVSVYYHVVQHAYPDRGVTTTIYYTADGDRVAIDPLSIADLEGLVDVGETDDDRGDDPRIR</sequence>
<keyword evidence="4" id="KW-0227">DNA damage</keyword>
<keyword evidence="19" id="KW-1185">Reference proteome</keyword>
<evidence type="ECO:0000313" key="18">
    <source>
        <dbReference type="EMBL" id="SEH41862.1"/>
    </source>
</evidence>
<evidence type="ECO:0000256" key="7">
    <source>
        <dbReference type="ARBA" id="ARBA00022839"/>
    </source>
</evidence>
<evidence type="ECO:0000256" key="3">
    <source>
        <dbReference type="ARBA" id="ARBA00022741"/>
    </source>
</evidence>
<dbReference type="AlphaFoldDB" id="A0A1H6I0M1"/>
<accession>A0A1H6I0M1</accession>
<feature type="binding site" evidence="15">
    <location>
        <begin position="33"/>
        <end position="40"/>
    </location>
    <ligand>
        <name>ATP</name>
        <dbReference type="ChEBI" id="CHEBI:30616"/>
    </ligand>
</feature>
<keyword evidence="2" id="KW-0540">Nuclease</keyword>
<organism evidence="18 19">
    <name type="scientific">Halopenitus malekzadehii</name>
    <dbReference type="NCBI Taxonomy" id="1267564"/>
    <lineage>
        <taxon>Archaea</taxon>
        <taxon>Methanobacteriati</taxon>
        <taxon>Methanobacteriota</taxon>
        <taxon>Stenosarchaea group</taxon>
        <taxon>Halobacteria</taxon>
        <taxon>Halobacteriales</taxon>
        <taxon>Haloferacaceae</taxon>
        <taxon>Halopenitus</taxon>
    </lineage>
</organism>
<keyword evidence="7 18" id="KW-0269">Exonuclease</keyword>
<keyword evidence="9" id="KW-0238">DNA-binding</keyword>
<keyword evidence="3 15" id="KW-0547">Nucleotide-binding</keyword>
<evidence type="ECO:0000313" key="19">
    <source>
        <dbReference type="Proteomes" id="UP000199215"/>
    </source>
</evidence>
<dbReference type="InterPro" id="IPR000212">
    <property type="entry name" value="DNA_helicase_UvrD/REP"/>
</dbReference>
<dbReference type="InterPro" id="IPR014017">
    <property type="entry name" value="DNA_helicase_UvrD-like_C"/>
</dbReference>
<dbReference type="InterPro" id="IPR013986">
    <property type="entry name" value="DExx_box_DNA_helicase_dom_sf"/>
</dbReference>
<feature type="domain" description="UvrD-like helicase ATP-binding" evidence="16">
    <location>
        <begin position="12"/>
        <end position="403"/>
    </location>
</feature>
<dbReference type="Pfam" id="PF00580">
    <property type="entry name" value="UvrD-helicase"/>
    <property type="match status" value="1"/>
</dbReference>
<comment type="catalytic activity">
    <reaction evidence="14">
        <text>ATP + H2O = ADP + phosphate + H(+)</text>
        <dbReference type="Rhea" id="RHEA:13065"/>
        <dbReference type="ChEBI" id="CHEBI:15377"/>
        <dbReference type="ChEBI" id="CHEBI:15378"/>
        <dbReference type="ChEBI" id="CHEBI:30616"/>
        <dbReference type="ChEBI" id="CHEBI:43474"/>
        <dbReference type="ChEBI" id="CHEBI:456216"/>
        <dbReference type="EC" id="5.6.2.4"/>
    </reaction>
</comment>
<dbReference type="Gene3D" id="3.40.50.300">
    <property type="entry name" value="P-loop containing nucleotide triphosphate hydrolases"/>
    <property type="match status" value="4"/>
</dbReference>
<evidence type="ECO:0000256" key="14">
    <source>
        <dbReference type="ARBA" id="ARBA00048988"/>
    </source>
</evidence>
<dbReference type="InterPro" id="IPR014016">
    <property type="entry name" value="UvrD-like_ATP-bd"/>
</dbReference>
<evidence type="ECO:0000256" key="11">
    <source>
        <dbReference type="ARBA" id="ARBA00023235"/>
    </source>
</evidence>
<gene>
    <name evidence="18" type="ORF">SAMN05192561_101837</name>
</gene>
<evidence type="ECO:0000256" key="13">
    <source>
        <dbReference type="ARBA" id="ARBA00034808"/>
    </source>
</evidence>
<dbReference type="EC" id="5.6.2.4" evidence="13"/>